<dbReference type="AlphaFoldDB" id="A0A501WUP0"/>
<gene>
    <name evidence="2" type="ORF">FJM51_03645</name>
</gene>
<dbReference type="RefSeq" id="WP_140452750.1">
    <property type="nucleotide sequence ID" value="NZ_VFRP01000002.1"/>
</dbReference>
<sequence>MAADPDRLTALEIALTHLELRVEELSDVVRDQGEVIDRLRAEGRVLALRLAQAEAALPDEAPDPNQPPPHW</sequence>
<evidence type="ECO:0000313" key="3">
    <source>
        <dbReference type="Proteomes" id="UP000319255"/>
    </source>
</evidence>
<accession>A0A501WUP0</accession>
<protein>
    <submittedName>
        <fullName evidence="2">SlyX family protein</fullName>
    </submittedName>
</protein>
<organism evidence="2 3">
    <name type="scientific">Amaricoccus solimangrovi</name>
    <dbReference type="NCBI Taxonomy" id="2589815"/>
    <lineage>
        <taxon>Bacteria</taxon>
        <taxon>Pseudomonadati</taxon>
        <taxon>Pseudomonadota</taxon>
        <taxon>Alphaproteobacteria</taxon>
        <taxon>Rhodobacterales</taxon>
        <taxon>Paracoccaceae</taxon>
        <taxon>Amaricoccus</taxon>
    </lineage>
</organism>
<dbReference type="Proteomes" id="UP000319255">
    <property type="component" value="Unassembled WGS sequence"/>
</dbReference>
<name>A0A501WUP0_9RHOB</name>
<proteinExistence type="predicted"/>
<dbReference type="OrthoDB" id="7306611at2"/>
<dbReference type="InterPro" id="IPR007236">
    <property type="entry name" value="SlyX"/>
</dbReference>
<comment type="caution">
    <text evidence="2">The sequence shown here is derived from an EMBL/GenBank/DDBJ whole genome shotgun (WGS) entry which is preliminary data.</text>
</comment>
<dbReference type="Pfam" id="PF04102">
    <property type="entry name" value="SlyX"/>
    <property type="match status" value="1"/>
</dbReference>
<feature type="coiled-coil region" evidence="1">
    <location>
        <begin position="8"/>
        <end position="42"/>
    </location>
</feature>
<evidence type="ECO:0000256" key="1">
    <source>
        <dbReference type="SAM" id="Coils"/>
    </source>
</evidence>
<reference evidence="2 3" key="1">
    <citation type="submission" date="2019-06" db="EMBL/GenBank/DDBJ databases">
        <title>A novel bacterium of genus Amaricoccus, isolated from marine sediment.</title>
        <authorList>
            <person name="Huang H."/>
            <person name="Mo K."/>
            <person name="Hu Y."/>
        </authorList>
    </citation>
    <scope>NUCLEOTIDE SEQUENCE [LARGE SCALE GENOMIC DNA]</scope>
    <source>
        <strain evidence="2 3">HB172011</strain>
    </source>
</reference>
<evidence type="ECO:0000313" key="2">
    <source>
        <dbReference type="EMBL" id="TPE53128.1"/>
    </source>
</evidence>
<keyword evidence="1" id="KW-0175">Coiled coil</keyword>
<keyword evidence="3" id="KW-1185">Reference proteome</keyword>
<dbReference type="EMBL" id="VFRP01000002">
    <property type="protein sequence ID" value="TPE53128.1"/>
    <property type="molecule type" value="Genomic_DNA"/>
</dbReference>